<gene>
    <name evidence="2" type="ORF">J416_04416</name>
</gene>
<dbReference type="PROSITE" id="PS51257">
    <property type="entry name" value="PROKAR_LIPOPROTEIN"/>
    <property type="match status" value="1"/>
</dbReference>
<comment type="caution">
    <text evidence="2">The sequence shown here is derived from an EMBL/GenBank/DDBJ whole genome shotgun (WGS) entry which is preliminary data.</text>
</comment>
<organism evidence="2 3">
    <name type="scientific">Gracilibacillus halophilus YIM-C55.5</name>
    <dbReference type="NCBI Taxonomy" id="1308866"/>
    <lineage>
        <taxon>Bacteria</taxon>
        <taxon>Bacillati</taxon>
        <taxon>Bacillota</taxon>
        <taxon>Bacilli</taxon>
        <taxon>Bacillales</taxon>
        <taxon>Bacillaceae</taxon>
        <taxon>Gracilibacillus</taxon>
    </lineage>
</organism>
<protein>
    <recommendedName>
        <fullName evidence="4">Lipoprotein</fullName>
    </recommendedName>
</protein>
<feature type="chain" id="PRO_5039241004" description="Lipoprotein" evidence="1">
    <location>
        <begin position="22"/>
        <end position="205"/>
    </location>
</feature>
<name>N4WEI5_9BACI</name>
<reference evidence="2 3" key="1">
    <citation type="submission" date="2013-03" db="EMBL/GenBank/DDBJ databases">
        <title>Draft genome sequence of Gracibacillus halophilus YIM-C55.5, a moderately halophilic and thermophilic organism from the Xiaochaidamu salt lake.</title>
        <authorList>
            <person name="Sugumar T."/>
            <person name="Polireddy D.R."/>
            <person name="Antony A."/>
            <person name="Madhava Y.R."/>
            <person name="Sivakumar N."/>
        </authorList>
    </citation>
    <scope>NUCLEOTIDE SEQUENCE [LARGE SCALE GENOMIC DNA]</scope>
    <source>
        <strain evidence="2 3">YIM-C55.5</strain>
    </source>
</reference>
<proteinExistence type="predicted"/>
<dbReference type="eggNOG" id="ENOG5033KZT">
    <property type="taxonomic scope" value="Bacteria"/>
</dbReference>
<feature type="signal peptide" evidence="1">
    <location>
        <begin position="1"/>
        <end position="21"/>
    </location>
</feature>
<evidence type="ECO:0008006" key="4">
    <source>
        <dbReference type="Google" id="ProtNLM"/>
    </source>
</evidence>
<dbReference type="EMBL" id="APML01000017">
    <property type="protein sequence ID" value="ENH97659.1"/>
    <property type="molecule type" value="Genomic_DNA"/>
</dbReference>
<accession>N4WEI5</accession>
<keyword evidence="1" id="KW-0732">Signal</keyword>
<sequence length="205" mass="23580">MNKCRFLFLCIFFVVTFLVSGCTNETQKDQFEQLLSNIHQDKEFIFEDLIWLMNRNEVMERKELSEENKQKNRLDYLSKPLDSFEMDKGSLEQSVVYIFSENKKDSQFVSGEYSLHTSDKELFVEFANTLKAYLSDSLVEPYANDLSVLGQVYEALNQSKSVKWDGTDGSMLTISIGALQSEGEETEYLIKIKTNAPLPDGKSLK</sequence>
<dbReference type="AlphaFoldDB" id="N4WEI5"/>
<dbReference type="Proteomes" id="UP000012283">
    <property type="component" value="Unassembled WGS sequence"/>
</dbReference>
<evidence type="ECO:0000313" key="3">
    <source>
        <dbReference type="Proteomes" id="UP000012283"/>
    </source>
</evidence>
<evidence type="ECO:0000313" key="2">
    <source>
        <dbReference type="EMBL" id="ENH97659.1"/>
    </source>
</evidence>
<dbReference type="PATRIC" id="fig|1308866.3.peg.890"/>
<keyword evidence="3" id="KW-1185">Reference proteome</keyword>
<evidence type="ECO:0000256" key="1">
    <source>
        <dbReference type="SAM" id="SignalP"/>
    </source>
</evidence>